<organism evidence="20 21">
    <name type="scientific">Celerinatantimonas yamalensis</name>
    <dbReference type="NCBI Taxonomy" id="559956"/>
    <lineage>
        <taxon>Bacteria</taxon>
        <taxon>Pseudomonadati</taxon>
        <taxon>Pseudomonadota</taxon>
        <taxon>Gammaproteobacteria</taxon>
        <taxon>Celerinatantimonadaceae</taxon>
        <taxon>Celerinatantimonas</taxon>
    </lineage>
</organism>
<evidence type="ECO:0000256" key="5">
    <source>
        <dbReference type="ARBA" id="ARBA00022597"/>
    </source>
</evidence>
<evidence type="ECO:0000256" key="4">
    <source>
        <dbReference type="ARBA" id="ARBA00022452"/>
    </source>
</evidence>
<keyword evidence="9" id="KW-0406">Ion transport</keyword>
<feature type="domain" description="Soluble ligand binding" evidence="18">
    <location>
        <begin position="634"/>
        <end position="670"/>
    </location>
</feature>
<feature type="signal peptide" evidence="16">
    <location>
        <begin position="1"/>
        <end position="22"/>
    </location>
</feature>
<feature type="domain" description="Soluble ligand binding" evidence="18">
    <location>
        <begin position="543"/>
        <end position="584"/>
    </location>
</feature>
<dbReference type="Gene3D" id="3.10.560.10">
    <property type="entry name" value="Outer membrane lipoprotein wza domain like"/>
    <property type="match status" value="6"/>
</dbReference>
<evidence type="ECO:0000259" key="18">
    <source>
        <dbReference type="Pfam" id="PF10531"/>
    </source>
</evidence>
<feature type="domain" description="Soluble ligand binding" evidence="18">
    <location>
        <begin position="769"/>
        <end position="818"/>
    </location>
</feature>
<keyword evidence="11" id="KW-0472">Membrane</keyword>
<keyword evidence="6" id="KW-0812">Transmembrane</keyword>
<evidence type="ECO:0000313" key="20">
    <source>
        <dbReference type="EMBL" id="MFM2484533.1"/>
    </source>
</evidence>
<keyword evidence="12" id="KW-0564">Palmitate</keyword>
<dbReference type="InterPro" id="IPR003715">
    <property type="entry name" value="Poly_export_N"/>
</dbReference>
<dbReference type="EMBL" id="JBEQCT010000002">
    <property type="protein sequence ID" value="MFM2484533.1"/>
    <property type="molecule type" value="Genomic_DNA"/>
</dbReference>
<evidence type="ECO:0000256" key="3">
    <source>
        <dbReference type="ARBA" id="ARBA00022448"/>
    </source>
</evidence>
<proteinExistence type="inferred from homology"/>
<sequence length="872" mass="95003">MKIATITWTLLFSALISYTASAANFSAAQIAQFKQLPQAEQQALAKQYGVDLSSLTGGSDASQKTPAQSTIEPRKLDTAPAKASEPQTNSNGLIDFGYDLFASQPSSYTPVDDLPVPNNYLIAPGDEIDIQLFGSQNQSYQLDVGRDGAVQFPQLGPIHVAGQTFKELKANLTHRIKKQILGVDLSISLGSLRTMQVYVTGDVYQPGAYNIPSLATVTQALIAAGGFRKTGSLRTIVIRRNHKVIDRLDLYDLLLEGKTNHDIRLESGDTVFVGAKGASASISGQVRRPAVYEIKPGETLGRLLKDAGGSSAAAYLQQVEIKRFQADGVHVITADLSRAKGRDLVLKDGDSIRIHRVSDQLQNVVMIRGAVTRQGAYAFHQGMKISDLFTNASDDLLPNTDQNYALLVREIDPEHHIKVLQFNLGDAIRSPLGKQNLTLQDNDQLFVFADALNVKAWEEPSAKPLVNQHAAANSNDATNAVTINPDSGVQVVNDKKPQPHFLDHSGNQQEAAGPDSRQNLLQPILQRLQQQAVNGEPLQEYVISGSVPYPGTYPLVEGATLKDAVAAAGGLLESAAKDEAELTRSVVMPGKISLYHQRFDLVKTLTGQAPDFALQSKDRIEIQRKTNWTVDNTVEIQGEVNHPGIYTIGKGESIADLVARAGGLTQYAYPQGAIFSRAILRAQEQQRMKMLADNLRQEIASLALRRQTTSAQYTTSPTDALKVVDDLNSVPAMGRLVINLPKILRGNENDDVSLENGDKLYIPPKRNTISVMGQVQLASNFTFDPSKSVQQYIDMAGGEKKQADDERIYVIRANGAVMLPNQSYWFARSSKPLQPGDTIIVPINTDYLDGLSTLSTATQIMYQLGVAWKAVK</sequence>
<feature type="domain" description="Soluble ligand binding" evidence="18">
    <location>
        <begin position="282"/>
        <end position="328"/>
    </location>
</feature>
<comment type="caution">
    <text evidence="20">The sequence shown here is derived from an EMBL/GenBank/DDBJ whole genome shotgun (WGS) entry which is preliminary data.</text>
</comment>
<evidence type="ECO:0000313" key="21">
    <source>
        <dbReference type="Proteomes" id="UP001629953"/>
    </source>
</evidence>
<evidence type="ECO:0000256" key="8">
    <source>
        <dbReference type="ARBA" id="ARBA00023047"/>
    </source>
</evidence>
<evidence type="ECO:0000256" key="13">
    <source>
        <dbReference type="ARBA" id="ARBA00023237"/>
    </source>
</evidence>
<keyword evidence="7 16" id="KW-0732">Signal</keyword>
<feature type="chain" id="PRO_5045224018" evidence="16">
    <location>
        <begin position="23"/>
        <end position="872"/>
    </location>
</feature>
<dbReference type="PANTHER" id="PTHR33619:SF3">
    <property type="entry name" value="POLYSACCHARIDE EXPORT PROTEIN GFCE-RELATED"/>
    <property type="match status" value="1"/>
</dbReference>
<evidence type="ECO:0000256" key="7">
    <source>
        <dbReference type="ARBA" id="ARBA00022729"/>
    </source>
</evidence>
<feature type="region of interest" description="Disordered" evidence="15">
    <location>
        <begin position="56"/>
        <end position="90"/>
    </location>
</feature>
<keyword evidence="4" id="KW-1134">Transmembrane beta strand</keyword>
<evidence type="ECO:0000256" key="2">
    <source>
        <dbReference type="ARBA" id="ARBA00009450"/>
    </source>
</evidence>
<evidence type="ECO:0000256" key="1">
    <source>
        <dbReference type="ARBA" id="ARBA00004571"/>
    </source>
</evidence>
<keyword evidence="14" id="KW-0449">Lipoprotein</keyword>
<dbReference type="Pfam" id="PF22461">
    <property type="entry name" value="SLBB_2"/>
    <property type="match status" value="1"/>
</dbReference>
<feature type="compositionally biased region" description="Polar residues" evidence="15">
    <location>
        <begin position="56"/>
        <end position="71"/>
    </location>
</feature>
<dbReference type="RefSeq" id="WP_408622718.1">
    <property type="nucleotide sequence ID" value="NZ_JBEQCT010000002.1"/>
</dbReference>
<dbReference type="InterPro" id="IPR054765">
    <property type="entry name" value="SLBB_dom"/>
</dbReference>
<reference evidence="20 21" key="1">
    <citation type="journal article" date="2013" name="Int. J. Syst. Evol. Microbiol.">
        <title>Celerinatantimonas yamalensis sp. nov., a cold-adapted diazotrophic bacterium from a cold permafrost brine.</title>
        <authorList>
            <person name="Shcherbakova V."/>
            <person name="Chuvilskaya N."/>
            <person name="Rivkina E."/>
            <person name="Demidov N."/>
            <person name="Uchaeva V."/>
            <person name="Suetin S."/>
            <person name="Suzina N."/>
            <person name="Gilichinsky D."/>
        </authorList>
    </citation>
    <scope>NUCLEOTIDE SEQUENCE [LARGE SCALE GENOMIC DNA]</scope>
    <source>
        <strain evidence="20 21">C7</strain>
    </source>
</reference>
<evidence type="ECO:0000256" key="9">
    <source>
        <dbReference type="ARBA" id="ARBA00023065"/>
    </source>
</evidence>
<comment type="subcellular location">
    <subcellularLocation>
        <location evidence="1">Cell outer membrane</location>
        <topology evidence="1">Multi-pass membrane protein</topology>
    </subcellularLocation>
</comment>
<keyword evidence="13" id="KW-0998">Cell outer membrane</keyword>
<feature type="compositionally biased region" description="Basic and acidic residues" evidence="15">
    <location>
        <begin position="494"/>
        <end position="503"/>
    </location>
</feature>
<gene>
    <name evidence="20" type="ORF">ABUE30_05535</name>
</gene>
<evidence type="ECO:0000256" key="15">
    <source>
        <dbReference type="SAM" id="MobiDB-lite"/>
    </source>
</evidence>
<comment type="similarity">
    <text evidence="2">Belongs to the BexD/CtrA/VexA family.</text>
</comment>
<evidence type="ECO:0000256" key="10">
    <source>
        <dbReference type="ARBA" id="ARBA00023114"/>
    </source>
</evidence>
<feature type="domain" description="Polysaccharide export protein N-terminal" evidence="17">
    <location>
        <begin position="115"/>
        <end position="187"/>
    </location>
</feature>
<dbReference type="PANTHER" id="PTHR33619">
    <property type="entry name" value="POLYSACCHARIDE EXPORT PROTEIN GFCE-RELATED"/>
    <property type="match status" value="1"/>
</dbReference>
<dbReference type="Pfam" id="PF02563">
    <property type="entry name" value="Poly_export"/>
    <property type="match status" value="1"/>
</dbReference>
<keyword evidence="10" id="KW-0626">Porin</keyword>
<keyword evidence="21" id="KW-1185">Reference proteome</keyword>
<evidence type="ECO:0000256" key="6">
    <source>
        <dbReference type="ARBA" id="ARBA00022692"/>
    </source>
</evidence>
<evidence type="ECO:0000256" key="14">
    <source>
        <dbReference type="ARBA" id="ARBA00023288"/>
    </source>
</evidence>
<dbReference type="Pfam" id="PF10531">
    <property type="entry name" value="SLBB"/>
    <property type="match status" value="4"/>
</dbReference>
<name>A0ABW9G657_9GAMM</name>
<evidence type="ECO:0000256" key="16">
    <source>
        <dbReference type="SAM" id="SignalP"/>
    </source>
</evidence>
<protein>
    <submittedName>
        <fullName evidence="20">SLBB domain-containing protein</fullName>
    </submittedName>
</protein>
<evidence type="ECO:0000259" key="19">
    <source>
        <dbReference type="Pfam" id="PF22461"/>
    </source>
</evidence>
<evidence type="ECO:0000259" key="17">
    <source>
        <dbReference type="Pfam" id="PF02563"/>
    </source>
</evidence>
<feature type="domain" description="SLBB" evidence="19">
    <location>
        <begin position="196"/>
        <end position="273"/>
    </location>
</feature>
<keyword evidence="3" id="KW-0813">Transport</keyword>
<keyword evidence="8" id="KW-0625">Polysaccharide transport</keyword>
<evidence type="ECO:0000256" key="11">
    <source>
        <dbReference type="ARBA" id="ARBA00023136"/>
    </source>
</evidence>
<keyword evidence="5" id="KW-0762">Sugar transport</keyword>
<evidence type="ECO:0000256" key="12">
    <source>
        <dbReference type="ARBA" id="ARBA00023139"/>
    </source>
</evidence>
<dbReference type="InterPro" id="IPR019554">
    <property type="entry name" value="Soluble_ligand-bd"/>
</dbReference>
<dbReference type="InterPro" id="IPR049712">
    <property type="entry name" value="Poly_export"/>
</dbReference>
<dbReference type="Proteomes" id="UP001629953">
    <property type="component" value="Unassembled WGS sequence"/>
</dbReference>
<accession>A0ABW9G657</accession>
<dbReference type="Gene3D" id="3.30.1950.10">
    <property type="entry name" value="wza like domain"/>
    <property type="match status" value="1"/>
</dbReference>
<feature type="region of interest" description="Disordered" evidence="15">
    <location>
        <begin position="494"/>
        <end position="515"/>
    </location>
</feature>